<proteinExistence type="predicted"/>
<reference evidence="1 2" key="2">
    <citation type="journal article" date="2022" name="Mol. Biol. Evol.">
        <title>Comparative Genomics Reveals Insights into the Divergent Evolution of Astigmatic Mites and Household Pest Adaptations.</title>
        <authorList>
            <person name="Xiong Q."/>
            <person name="Wan A.T."/>
            <person name="Liu X."/>
            <person name="Fung C.S."/>
            <person name="Xiao X."/>
            <person name="Malainual N."/>
            <person name="Hou J."/>
            <person name="Wang L."/>
            <person name="Wang M."/>
            <person name="Yang K.Y."/>
            <person name="Cui Y."/>
            <person name="Leung E.L."/>
            <person name="Nong W."/>
            <person name="Shin S.K."/>
            <person name="Au S.W."/>
            <person name="Jeong K.Y."/>
            <person name="Chew F.T."/>
            <person name="Hui J.H."/>
            <person name="Leung T.F."/>
            <person name="Tungtrongchitr A."/>
            <person name="Zhong N."/>
            <person name="Liu Z."/>
            <person name="Tsui S.K."/>
        </authorList>
    </citation>
    <scope>NUCLEOTIDE SEQUENCE [LARGE SCALE GENOMIC DNA]</scope>
    <source>
        <strain evidence="1">Derp</strain>
    </source>
</reference>
<dbReference type="EMBL" id="NJHN03000054">
    <property type="protein sequence ID" value="KAH9419757.1"/>
    <property type="molecule type" value="Genomic_DNA"/>
</dbReference>
<evidence type="ECO:0000313" key="1">
    <source>
        <dbReference type="EMBL" id="KAH9419757.1"/>
    </source>
</evidence>
<sequence length="83" mass="9837">MFIKVSNNIKNILKVNEKKSVWKNITHRQQHYIYSKMLTTIIHYTVEIYIDYFESMNEWIDPKTTTTTTNDFGTLDTYPGGNV</sequence>
<accession>A0ABQ8JBJ4</accession>
<gene>
    <name evidence="1" type="ORF">DERP_001588</name>
</gene>
<protein>
    <submittedName>
        <fullName evidence="1">Uncharacterized protein</fullName>
    </submittedName>
</protein>
<keyword evidence="2" id="KW-1185">Reference proteome</keyword>
<name>A0ABQ8JBJ4_DERPT</name>
<dbReference type="Proteomes" id="UP000887458">
    <property type="component" value="Unassembled WGS sequence"/>
</dbReference>
<evidence type="ECO:0000313" key="2">
    <source>
        <dbReference type="Proteomes" id="UP000887458"/>
    </source>
</evidence>
<reference evidence="1 2" key="1">
    <citation type="journal article" date="2018" name="J. Allergy Clin. Immunol.">
        <title>High-quality assembly of Dermatophagoides pteronyssinus genome and transcriptome reveals a wide range of novel allergens.</title>
        <authorList>
            <person name="Liu X.Y."/>
            <person name="Yang K.Y."/>
            <person name="Wang M.Q."/>
            <person name="Kwok J.S."/>
            <person name="Zeng X."/>
            <person name="Yang Z."/>
            <person name="Xiao X.J."/>
            <person name="Lau C.P."/>
            <person name="Li Y."/>
            <person name="Huang Z.M."/>
            <person name="Ba J.G."/>
            <person name="Yim A.K."/>
            <person name="Ouyang C.Y."/>
            <person name="Ngai S.M."/>
            <person name="Chan T.F."/>
            <person name="Leung E.L."/>
            <person name="Liu L."/>
            <person name="Liu Z.G."/>
            <person name="Tsui S.K."/>
        </authorList>
    </citation>
    <scope>NUCLEOTIDE SEQUENCE [LARGE SCALE GENOMIC DNA]</scope>
    <source>
        <strain evidence="1">Derp</strain>
    </source>
</reference>
<organism evidence="1 2">
    <name type="scientific">Dermatophagoides pteronyssinus</name>
    <name type="common">European house dust mite</name>
    <dbReference type="NCBI Taxonomy" id="6956"/>
    <lineage>
        <taxon>Eukaryota</taxon>
        <taxon>Metazoa</taxon>
        <taxon>Ecdysozoa</taxon>
        <taxon>Arthropoda</taxon>
        <taxon>Chelicerata</taxon>
        <taxon>Arachnida</taxon>
        <taxon>Acari</taxon>
        <taxon>Acariformes</taxon>
        <taxon>Sarcoptiformes</taxon>
        <taxon>Astigmata</taxon>
        <taxon>Psoroptidia</taxon>
        <taxon>Analgoidea</taxon>
        <taxon>Pyroglyphidae</taxon>
        <taxon>Dermatophagoidinae</taxon>
        <taxon>Dermatophagoides</taxon>
    </lineage>
</organism>
<comment type="caution">
    <text evidence="1">The sequence shown here is derived from an EMBL/GenBank/DDBJ whole genome shotgun (WGS) entry which is preliminary data.</text>
</comment>